<organism evidence="1 2">
    <name type="scientific">Pontibacter oryzae</name>
    <dbReference type="NCBI Taxonomy" id="2304593"/>
    <lineage>
        <taxon>Bacteria</taxon>
        <taxon>Pseudomonadati</taxon>
        <taxon>Bacteroidota</taxon>
        <taxon>Cytophagia</taxon>
        <taxon>Cytophagales</taxon>
        <taxon>Hymenobacteraceae</taxon>
        <taxon>Pontibacter</taxon>
    </lineage>
</organism>
<name>A0A399RW53_9BACT</name>
<sequence>MAAILVGCDKENAPSPDTSVKDFDFTFRYDAPLTTINQFELLLTQKDGEVLLDTLLSTGTQHALTAKTNDPKLNLTLVTPDAANRNMYSITTYNQVNPDKWHIVAGFTTEVNEPTLAAEIRYTNIPYDAKAFFSSKQSNWTGLSWPNPTDNYLIANYNRLLPTDLAYILLPTHGKYMFTEASSDLMSVDFSNANTSTKLKYNRPANITKFRTFLHGYSKAGDYTHTQPLFNSDYMSSEAYDLQYPSTVIEEFELNVYYTDADGYQHRYNHIGSAVPQIMPFSEKSNFKVAKSDFSDFQVSFTDNLPSLYFSRWALATADVNANWYIYSSPEEVSYNPKRILEELKPKLLAGKSVAGFKLSSVQTIKAPNYTYQSYCDYYGSPEARAKKTMKETQQIGKSF</sequence>
<evidence type="ECO:0000313" key="2">
    <source>
        <dbReference type="Proteomes" id="UP000266005"/>
    </source>
</evidence>
<evidence type="ECO:0000313" key="1">
    <source>
        <dbReference type="EMBL" id="RIJ34279.1"/>
    </source>
</evidence>
<accession>A0A399RW53</accession>
<dbReference type="Proteomes" id="UP000266005">
    <property type="component" value="Unassembled WGS sequence"/>
</dbReference>
<gene>
    <name evidence="1" type="ORF">D1627_15255</name>
</gene>
<comment type="caution">
    <text evidence="1">The sequence shown here is derived from an EMBL/GenBank/DDBJ whole genome shotgun (WGS) entry which is preliminary data.</text>
</comment>
<proteinExistence type="predicted"/>
<reference evidence="2" key="1">
    <citation type="submission" date="2018-08" db="EMBL/GenBank/DDBJ databases">
        <title>Mucilaginibacter sp. MYSH2.</title>
        <authorList>
            <person name="Seo T."/>
        </authorList>
    </citation>
    <scope>NUCLEOTIDE SEQUENCE [LARGE SCALE GENOMIC DNA]</scope>
    <source>
        <strain evidence="2">KIRAN</strain>
    </source>
</reference>
<dbReference type="AlphaFoldDB" id="A0A399RW53"/>
<dbReference type="EMBL" id="QWGE01000005">
    <property type="protein sequence ID" value="RIJ34279.1"/>
    <property type="molecule type" value="Genomic_DNA"/>
</dbReference>
<keyword evidence="2" id="KW-1185">Reference proteome</keyword>
<protein>
    <submittedName>
        <fullName evidence="1">Uncharacterized protein</fullName>
    </submittedName>
</protein>